<evidence type="ECO:0000313" key="2">
    <source>
        <dbReference type="Proteomes" id="UP000799755"/>
    </source>
</evidence>
<reference evidence="1" key="1">
    <citation type="journal article" date="2020" name="Stud. Mycol.">
        <title>101 Dothideomycetes genomes: a test case for predicting lifestyles and emergence of pathogens.</title>
        <authorList>
            <person name="Haridas S."/>
            <person name="Albert R."/>
            <person name="Binder M."/>
            <person name="Bloem J."/>
            <person name="Labutti K."/>
            <person name="Salamov A."/>
            <person name="Andreopoulos B."/>
            <person name="Baker S."/>
            <person name="Barry K."/>
            <person name="Bills G."/>
            <person name="Bluhm B."/>
            <person name="Cannon C."/>
            <person name="Castanera R."/>
            <person name="Culley D."/>
            <person name="Daum C."/>
            <person name="Ezra D."/>
            <person name="Gonzalez J."/>
            <person name="Henrissat B."/>
            <person name="Kuo A."/>
            <person name="Liang C."/>
            <person name="Lipzen A."/>
            <person name="Lutzoni F."/>
            <person name="Magnuson J."/>
            <person name="Mondo S."/>
            <person name="Nolan M."/>
            <person name="Ohm R."/>
            <person name="Pangilinan J."/>
            <person name="Park H.-J."/>
            <person name="Ramirez L."/>
            <person name="Alfaro M."/>
            <person name="Sun H."/>
            <person name="Tritt A."/>
            <person name="Yoshinaga Y."/>
            <person name="Zwiers L.-H."/>
            <person name="Turgeon B."/>
            <person name="Goodwin S."/>
            <person name="Spatafora J."/>
            <person name="Crous P."/>
            <person name="Grigoriev I."/>
        </authorList>
    </citation>
    <scope>NUCLEOTIDE SEQUENCE</scope>
    <source>
        <strain evidence="1">ATCC 200398</strain>
    </source>
</reference>
<keyword evidence="2" id="KW-1185">Reference proteome</keyword>
<dbReference type="EMBL" id="MU003518">
    <property type="protein sequence ID" value="KAF2468014.1"/>
    <property type="molecule type" value="Genomic_DNA"/>
</dbReference>
<gene>
    <name evidence="1" type="ORF">BDR25DRAFT_344706</name>
</gene>
<dbReference type="Proteomes" id="UP000799755">
    <property type="component" value="Unassembled WGS sequence"/>
</dbReference>
<comment type="caution">
    <text evidence="1">The sequence shown here is derived from an EMBL/GenBank/DDBJ whole genome shotgun (WGS) entry which is preliminary data.</text>
</comment>
<protein>
    <submittedName>
        <fullName evidence="1">Uncharacterized protein</fullName>
    </submittedName>
</protein>
<sequence>MAPGDSQEFTVLRDDFYDLTSFHAPQDPSQLSQLLRQRAGDARSLQFTDSTATHPSASTNGAVTAEIALNPEPLQQQVPALRPPCNPTPRRAPQPTRYAKPSLLTHKTAPTSSGFVREREGGEKMHRSFAGAMDDVPGDTQPDSQMYKTWTSGIFDHASNSGTNPTSLLQLVEDGGGTPTAGSNGVKAVGFSPQQHSHTTTSPTAIPEDDPETQFRFDPALTSPLKFETPAMAGKKRDSQGQVLSSAMKTATTPGTTLSTAFFGAGGGNGAIGHAMSLTQVFNATQDGTSPIVGAPSDDPVFQRPSPNFTNARHSSPIQALSSPTKAGRTDPPFRSSSEPRAEYVTIKQSQERRARETLRKDATVAAQDSWGEPTEAQKQAAIRRARKQFDREAGKSFALVAAPARPTPRRGRRSSLLSETPQYKTPVALRTSRRTAVDEPTVLLSNEDDVDELSQPTPLNVDGGDDSLDELSQGIPSSSVRPSRTPTITTRRRNSADNRIQVANTSSHPRRTLLGRAARTSSLPESPSSEPHRESQFKGGVQPSPKCPSRLRNSEECVTIMDSQPDLEGIPRPKPLIIPSSPSVNQYSISQTVMATKTCYTSQVISSSMPPLPSRSSSLELGENRDGDDQEYDEERVPSSPPAIAHEDEIVYDEHSADEEEHEEEHNEEAEDVEEAEEGEGVNENVDIEDDDEVQNTGDGGLAETHDEDQELIPSSQPEHDDTNSPTHKPPERPQFQRQSTVPESDMPEDTELPSIAQPRVTEHVIEHDSNHRDESAAGESVAPNQTNSTELFHTAREDQTPSQLDNPSGEAPKDVEASSSEQARRFRSLTDIANLPETQQTTDVGDIEIPQLSFTDDLDDSFNQMLSGASPLRPAAKRRKVVYSAKRGPAFVNLVRGSDSASKIAPPSPLMQVEKSRENTPPFTNEREEEGVLAPAHAREEAIFAKPATLKSERPSASLQKTRAKNKKGALKPVNRSRLAKSTLAPRSSSHISEVSNSQSSSLKNPGHQHGDVEMPDAGVPMDTHGIVDDAGADEPDELAGPTPPKHVRAVRIVSDPADRGEAPSGEPLVPNRVVAYWPGGKRLFYPATCLGRADNRHLQIRYDDGNLHHLELAHIRAFDLRIGDPVKVDEIGMKKHHYVVVGFKDKIDVETAEEYPLTDRLGYMTVLLELKQRDSLLNDATKDASEVISVPMTKVYLTQQLWNKFRDRVYHFNPPVSPSESASRVATPSVTGDRPHTPSKSRRSTAGPSMLKDSINRAGSVSSSMRTGTVFANMAFAITATQDSLDRDSIANLITTNGGEVLEDGFHELFENIGNSSSFSSPPPKPSKLHNGKGKAKPKSKPSTSTTTSESGTGADELIIKSRHRNLGFVALISDSHSRRTKYIQALALNLPCLHYRWISDSLAANKSLPFAPYLLPAGIAGYLGPGVVRSRTIELYNPYSEDAEFAGRVGSREFLLAGMSVLLVMGKIKKDVERKKPYLFLTHALGPKVVGRCADLGAARTMIKGGEWDWVYVDGGKKGVENAEKVLFEGKKNVTSTPSASAQGRSKKRKRDDPSTNIVPTVRSGVVRGKNVKVVSDEFVIQSLILGALVEA</sequence>
<organism evidence="1 2">
    <name type="scientific">Lindgomyces ingoldianus</name>
    <dbReference type="NCBI Taxonomy" id="673940"/>
    <lineage>
        <taxon>Eukaryota</taxon>
        <taxon>Fungi</taxon>
        <taxon>Dikarya</taxon>
        <taxon>Ascomycota</taxon>
        <taxon>Pezizomycotina</taxon>
        <taxon>Dothideomycetes</taxon>
        <taxon>Pleosporomycetidae</taxon>
        <taxon>Pleosporales</taxon>
        <taxon>Lindgomycetaceae</taxon>
        <taxon>Lindgomyces</taxon>
    </lineage>
</organism>
<accession>A0ACB6QLY1</accession>
<name>A0ACB6QLY1_9PLEO</name>
<proteinExistence type="predicted"/>
<evidence type="ECO:0000313" key="1">
    <source>
        <dbReference type="EMBL" id="KAF2468014.1"/>
    </source>
</evidence>